<organism evidence="3 4">
    <name type="scientific">Halospeciosus flavus</name>
    <dbReference type="NCBI Taxonomy" id="3032283"/>
    <lineage>
        <taxon>Archaea</taxon>
        <taxon>Methanobacteriati</taxon>
        <taxon>Methanobacteriota</taxon>
        <taxon>Stenosarchaea group</taxon>
        <taxon>Halobacteria</taxon>
        <taxon>Halobacteriales</taxon>
        <taxon>Halobacteriaceae</taxon>
        <taxon>Halospeciosus</taxon>
    </lineage>
</organism>
<gene>
    <name evidence="3" type="ORF">ACFQJ9_15580</name>
</gene>
<evidence type="ECO:0000313" key="4">
    <source>
        <dbReference type="Proteomes" id="UP001596447"/>
    </source>
</evidence>
<proteinExistence type="predicted"/>
<sequence length="190" mass="21881">MGDELRLEFADLENSLEEAQQSERRYREFRLMFLGLTAGVLATLPAQLLVEPFHVTDAGTVRYGSQRIASHLPTPGFVVSNLLLVVGVLLGCIYLYRYLSDYTDETTVRVPYDDETKTVQERVESYLEEAATDLDIEVHTAHHNVTCVDQNDRPVLELEFDPGRRILYLTYDPRERQSTLLVRKIRQRFG</sequence>
<evidence type="ECO:0000313" key="3">
    <source>
        <dbReference type="EMBL" id="MFC7200811.1"/>
    </source>
</evidence>
<feature type="coiled-coil region" evidence="1">
    <location>
        <begin position="2"/>
        <end position="32"/>
    </location>
</feature>
<comment type="caution">
    <text evidence="3">The sequence shown here is derived from an EMBL/GenBank/DDBJ whole genome shotgun (WGS) entry which is preliminary data.</text>
</comment>
<feature type="transmembrane region" description="Helical" evidence="2">
    <location>
        <begin position="77"/>
        <end position="96"/>
    </location>
</feature>
<keyword evidence="1" id="KW-0175">Coiled coil</keyword>
<dbReference type="EMBL" id="JBHTAR010000011">
    <property type="protein sequence ID" value="MFC7200811.1"/>
    <property type="molecule type" value="Genomic_DNA"/>
</dbReference>
<reference evidence="3 4" key="1">
    <citation type="journal article" date="2019" name="Int. J. Syst. Evol. Microbiol.">
        <title>The Global Catalogue of Microorganisms (GCM) 10K type strain sequencing project: providing services to taxonomists for standard genome sequencing and annotation.</title>
        <authorList>
            <consortium name="The Broad Institute Genomics Platform"/>
            <consortium name="The Broad Institute Genome Sequencing Center for Infectious Disease"/>
            <person name="Wu L."/>
            <person name="Ma J."/>
        </authorList>
    </citation>
    <scope>NUCLEOTIDE SEQUENCE [LARGE SCALE GENOMIC DNA]</scope>
    <source>
        <strain evidence="3 4">XZGYJ-43</strain>
    </source>
</reference>
<evidence type="ECO:0000256" key="1">
    <source>
        <dbReference type="SAM" id="Coils"/>
    </source>
</evidence>
<keyword evidence="2" id="KW-0472">Membrane</keyword>
<protein>
    <submittedName>
        <fullName evidence="3">Uncharacterized protein</fullName>
    </submittedName>
</protein>
<dbReference type="AlphaFoldDB" id="A0ABD5Z6M1"/>
<keyword evidence="2" id="KW-0812">Transmembrane</keyword>
<accession>A0ABD5Z6M1</accession>
<dbReference type="Proteomes" id="UP001596447">
    <property type="component" value="Unassembled WGS sequence"/>
</dbReference>
<keyword evidence="4" id="KW-1185">Reference proteome</keyword>
<feature type="transmembrane region" description="Helical" evidence="2">
    <location>
        <begin position="31"/>
        <end position="50"/>
    </location>
</feature>
<evidence type="ECO:0000256" key="2">
    <source>
        <dbReference type="SAM" id="Phobius"/>
    </source>
</evidence>
<dbReference type="RefSeq" id="WP_279527577.1">
    <property type="nucleotide sequence ID" value="NZ_CP122312.1"/>
</dbReference>
<keyword evidence="2" id="KW-1133">Transmembrane helix</keyword>
<name>A0ABD5Z6M1_9EURY</name>